<dbReference type="Pfam" id="PF13365">
    <property type="entry name" value="Trypsin_2"/>
    <property type="match status" value="1"/>
</dbReference>
<reference evidence="2 3" key="1">
    <citation type="submission" date="2019-06" db="EMBL/GenBank/DDBJ databases">
        <title>Streptomyces sporangiiformans sp. nov., a novel actinomycete isolated from soil in Mount Song.</title>
        <authorList>
            <person name="Han L."/>
        </authorList>
    </citation>
    <scope>NUCLEOTIDE SEQUENCE [LARGE SCALE GENOMIC DNA]</scope>
    <source>
        <strain evidence="2 3">NEAU-SSA 1</strain>
    </source>
</reference>
<evidence type="ECO:0000259" key="1">
    <source>
        <dbReference type="Pfam" id="PF20028"/>
    </source>
</evidence>
<dbReference type="Gene3D" id="2.40.10.120">
    <property type="match status" value="1"/>
</dbReference>
<dbReference type="Proteomes" id="UP000317378">
    <property type="component" value="Unassembled WGS sequence"/>
</dbReference>
<dbReference type="OrthoDB" id="3630272at2"/>
<evidence type="ECO:0000313" key="3">
    <source>
        <dbReference type="Proteomes" id="UP000317378"/>
    </source>
</evidence>
<comment type="caution">
    <text evidence="2">The sequence shown here is derived from an EMBL/GenBank/DDBJ whole genome shotgun (WGS) entry which is preliminary data.</text>
</comment>
<dbReference type="EMBL" id="VCHX02000344">
    <property type="protein sequence ID" value="TPQ15935.1"/>
    <property type="molecule type" value="Genomic_DNA"/>
</dbReference>
<keyword evidence="3" id="KW-1185">Reference proteome</keyword>
<dbReference type="AlphaFoldDB" id="A0A505D2N8"/>
<organism evidence="2 3">
    <name type="scientific">Streptomyces sporangiiformans</name>
    <dbReference type="NCBI Taxonomy" id="2315329"/>
    <lineage>
        <taxon>Bacteria</taxon>
        <taxon>Bacillati</taxon>
        <taxon>Actinomycetota</taxon>
        <taxon>Actinomycetes</taxon>
        <taxon>Kitasatosporales</taxon>
        <taxon>Streptomycetaceae</taxon>
        <taxon>Streptomyces</taxon>
    </lineage>
</organism>
<name>A0A505D2N8_9ACTN</name>
<feature type="domain" description="vWA-MoxR associated protein C-terminal" evidence="1">
    <location>
        <begin position="402"/>
        <end position="642"/>
    </location>
</feature>
<proteinExistence type="predicted"/>
<gene>
    <name evidence="2" type="ORF">FGD71_044160</name>
</gene>
<dbReference type="Pfam" id="PF20028">
    <property type="entry name" value="VMAP-C"/>
    <property type="match status" value="1"/>
</dbReference>
<accession>A0A505D2N8</accession>
<dbReference type="RefSeq" id="WP_119106252.1">
    <property type="nucleotide sequence ID" value="NZ_QXMJ01000344.1"/>
</dbReference>
<protein>
    <submittedName>
        <fullName evidence="2">Trypsin-like peptidase domain-containing protein</fullName>
    </submittedName>
</protein>
<evidence type="ECO:0000313" key="2">
    <source>
        <dbReference type="EMBL" id="TPQ15935.1"/>
    </source>
</evidence>
<dbReference type="SUPFAM" id="SSF50494">
    <property type="entry name" value="Trypsin-like serine proteases"/>
    <property type="match status" value="1"/>
</dbReference>
<dbReference type="InterPro" id="IPR045450">
    <property type="entry name" value="VMAP_C"/>
</dbReference>
<sequence length="658" mass="72863">MAERNPRLHALAKAATVHLLPAEGDNPPMWGSGFFVAPGWVLTAAHVLRPHLAADQGVVFRVRGEVVDAEAHLERWLITDPRRRPVPPEEDLALVRLAGDADAYEHECVWLADRAVRHSGALQVYGYRPEPPQNPRQAVRWDVAAEINGHDDTYGLIFKPDVAFPHGVSGGPLLDPATGAVVGLTKSRRTQQDGGMAVAISALRRFGDLYRTVMAAHDRWHGEEPVSGGGDNWVDLQTGAAPGGEDWGPADRREALGLLAALPPPPDAPTVEFLAVRARSGHRWAGETPELVNWRDGHGLLYEGAQPLDSLAFLRYLRYVEEYLRSRGGDPASLGNWIKKRLRRDPRRAMHDFVRDVRLPEALLLPCPEDASQRIVIPYPGPGEGPTTAVLLDPVIGSKPTRFFWQIWLDCGDGVNEPELYAADSSIQGHLPGELVQALRTPLGTLFRAKDREGHPVPLEVALPAEYFDTAVHRWRFDDIAELDDAGHVGARRRVVLRSLARRGEPDKLWADRWQAMTAERRFSGWRTPERGVSQSARRYQEAACDRVPVMCRPAGSGPGRAAMKLALESGHGVALWHIDGHATRVCPESCDTLHAKAQELLGTLGSVAELPDRLRHIRQEISERRADRRWAEPLALLYDDPRRPLPAEETEPVDAPL</sequence>
<dbReference type="InterPro" id="IPR009003">
    <property type="entry name" value="Peptidase_S1_PA"/>
</dbReference>